<name>A0ABT5VAX0_9BACI</name>
<dbReference type="PANTHER" id="PTHR38465:SF1">
    <property type="entry name" value="HTH-TYPE TRANSCRIPTIONAL REGULATOR MJ1563-RELATED"/>
    <property type="match status" value="1"/>
</dbReference>
<keyword evidence="2 4" id="KW-0238">DNA-binding</keyword>
<dbReference type="InterPro" id="IPR036388">
    <property type="entry name" value="WH-like_DNA-bd_sf"/>
</dbReference>
<evidence type="ECO:0000313" key="6">
    <source>
        <dbReference type="Proteomes" id="UP001148125"/>
    </source>
</evidence>
<dbReference type="PIRSF" id="PIRSF006707">
    <property type="entry name" value="MJ1563"/>
    <property type="match status" value="1"/>
</dbReference>
<dbReference type="InterPro" id="IPR036390">
    <property type="entry name" value="WH_DNA-bd_sf"/>
</dbReference>
<evidence type="ECO:0000256" key="2">
    <source>
        <dbReference type="ARBA" id="ARBA00023125"/>
    </source>
</evidence>
<comment type="caution">
    <text evidence="5">The sequence shown here is derived from an EMBL/GenBank/DDBJ whole genome shotgun (WGS) entry which is preliminary data.</text>
</comment>
<evidence type="ECO:0000313" key="5">
    <source>
        <dbReference type="EMBL" id="MDE5411822.1"/>
    </source>
</evidence>
<evidence type="ECO:0000256" key="3">
    <source>
        <dbReference type="ARBA" id="ARBA00023163"/>
    </source>
</evidence>
<dbReference type="RefSeq" id="WP_275116457.1">
    <property type="nucleotide sequence ID" value="NZ_JAOTPO010000001.1"/>
</dbReference>
<comment type="similarity">
    <text evidence="4">Belongs to the GbsR family.</text>
</comment>
<sequence length="181" mass="21327">MSQQEEWKKLEQYRTRFIQEISKNMYLYGITPSVGRLYGTVFFADEPLTLDEMSKELGMSKTSMSTGIRNLLDSDMVERVWQKGVRKDLYQTEEDWYKSFSSLFVNRWRAAVDDNLEAGIELSGALDELYTETKDDKLKEVIEIDRKKLEKAKSYYEWLGQVIELFESGKIYEIVPKPKKD</sequence>
<keyword evidence="3 4" id="KW-0804">Transcription</keyword>
<organism evidence="5 6">
    <name type="scientific">Alkalihalobacterium chitinilyticum</name>
    <dbReference type="NCBI Taxonomy" id="2980103"/>
    <lineage>
        <taxon>Bacteria</taxon>
        <taxon>Bacillati</taxon>
        <taxon>Bacillota</taxon>
        <taxon>Bacilli</taxon>
        <taxon>Bacillales</taxon>
        <taxon>Bacillaceae</taxon>
        <taxon>Alkalihalobacterium</taxon>
    </lineage>
</organism>
<keyword evidence="6" id="KW-1185">Reference proteome</keyword>
<reference evidence="5" key="1">
    <citation type="submission" date="2024-05" db="EMBL/GenBank/DDBJ databases">
        <title>Alkalihalobacillus sp. strain MEB203 novel alkaliphilic bacterium from Lonar Lake, India.</title>
        <authorList>
            <person name="Joshi A."/>
            <person name="Thite S."/>
            <person name="Mengade P."/>
        </authorList>
    </citation>
    <scope>NUCLEOTIDE SEQUENCE</scope>
    <source>
        <strain evidence="5">MEB 203</strain>
    </source>
</reference>
<dbReference type="PANTHER" id="PTHR38465">
    <property type="entry name" value="HTH-TYPE TRANSCRIPTIONAL REGULATOR MJ1563-RELATED"/>
    <property type="match status" value="1"/>
</dbReference>
<dbReference type="Proteomes" id="UP001148125">
    <property type="component" value="Unassembled WGS sequence"/>
</dbReference>
<dbReference type="InterPro" id="IPR026282">
    <property type="entry name" value="MJ1563"/>
</dbReference>
<dbReference type="Gene3D" id="1.10.10.10">
    <property type="entry name" value="Winged helix-like DNA-binding domain superfamily/Winged helix DNA-binding domain"/>
    <property type="match status" value="1"/>
</dbReference>
<dbReference type="InterPro" id="IPR052362">
    <property type="entry name" value="HTH-GbsR_regulator"/>
</dbReference>
<dbReference type="SUPFAM" id="SSF46785">
    <property type="entry name" value="Winged helix' DNA-binding domain"/>
    <property type="match status" value="1"/>
</dbReference>
<gene>
    <name evidence="5" type="ORF">N7Z68_00315</name>
</gene>
<accession>A0ABT5VAX0</accession>
<protein>
    <recommendedName>
        <fullName evidence="4">HTH-type transcriptional regulator</fullName>
    </recommendedName>
</protein>
<keyword evidence="1 4" id="KW-0805">Transcription regulation</keyword>
<evidence type="ECO:0000256" key="1">
    <source>
        <dbReference type="ARBA" id="ARBA00023015"/>
    </source>
</evidence>
<proteinExistence type="inferred from homology"/>
<evidence type="ECO:0000256" key="4">
    <source>
        <dbReference type="PIRNR" id="PIRNR006707"/>
    </source>
</evidence>
<dbReference type="EMBL" id="JAOTPO010000001">
    <property type="protein sequence ID" value="MDE5411822.1"/>
    <property type="molecule type" value="Genomic_DNA"/>
</dbReference>